<dbReference type="PANTHER" id="PTHR32305:SF15">
    <property type="entry name" value="PROTEIN RHSA-RELATED"/>
    <property type="match status" value="1"/>
</dbReference>
<protein>
    <submittedName>
        <fullName evidence="5">DUF6531 domain-containing protein</fullName>
    </submittedName>
</protein>
<feature type="compositionally biased region" description="Low complexity" evidence="2">
    <location>
        <begin position="279"/>
        <end position="294"/>
    </location>
</feature>
<dbReference type="Pfam" id="PF25023">
    <property type="entry name" value="TEN_YD-shell"/>
    <property type="match status" value="1"/>
</dbReference>
<dbReference type="PANTHER" id="PTHR32305">
    <property type="match status" value="1"/>
</dbReference>
<dbReference type="Proteomes" id="UP001440984">
    <property type="component" value="Unassembled WGS sequence"/>
</dbReference>
<feature type="region of interest" description="Disordered" evidence="2">
    <location>
        <begin position="1309"/>
        <end position="1360"/>
    </location>
</feature>
<dbReference type="InterPro" id="IPR006530">
    <property type="entry name" value="YD"/>
</dbReference>
<reference evidence="5 6" key="1">
    <citation type="submission" date="2024-05" db="EMBL/GenBank/DDBJ databases">
        <authorList>
            <person name="Zhao H."/>
            <person name="Xu Y."/>
            <person name="Lin S."/>
            <person name="Spain J.C."/>
            <person name="Zhou N.-Y."/>
        </authorList>
    </citation>
    <scope>NUCLEOTIDE SEQUENCE [LARGE SCALE GENOMIC DNA]</scope>
    <source>
        <strain evidence="5 6">NEAU-NG30</strain>
    </source>
</reference>
<feature type="non-terminal residue" evidence="5">
    <location>
        <position position="1"/>
    </location>
</feature>
<dbReference type="InterPro" id="IPR050708">
    <property type="entry name" value="T6SS_VgrG/RHS"/>
</dbReference>
<dbReference type="Pfam" id="PF20148">
    <property type="entry name" value="DUF6531"/>
    <property type="match status" value="1"/>
</dbReference>
<dbReference type="InterPro" id="IPR038332">
    <property type="entry name" value="PPE_sf"/>
</dbReference>
<dbReference type="InterPro" id="IPR031325">
    <property type="entry name" value="RHS_repeat"/>
</dbReference>
<feature type="compositionally biased region" description="Pro residues" evidence="2">
    <location>
        <begin position="304"/>
        <end position="317"/>
    </location>
</feature>
<comment type="caution">
    <text evidence="5">The sequence shown here is derived from an EMBL/GenBank/DDBJ whole genome shotgun (WGS) entry which is preliminary data.</text>
</comment>
<dbReference type="Gene3D" id="2.180.10.10">
    <property type="entry name" value="RHS repeat-associated core"/>
    <property type="match status" value="2"/>
</dbReference>
<feature type="region of interest" description="Disordered" evidence="2">
    <location>
        <begin position="248"/>
        <end position="348"/>
    </location>
</feature>
<feature type="domain" description="DUF6531" evidence="3">
    <location>
        <begin position="354"/>
        <end position="426"/>
    </location>
</feature>
<proteinExistence type="predicted"/>
<dbReference type="Gene3D" id="1.20.1260.20">
    <property type="entry name" value="PPE superfamily"/>
    <property type="match status" value="1"/>
</dbReference>
<evidence type="ECO:0000259" key="3">
    <source>
        <dbReference type="Pfam" id="PF20148"/>
    </source>
</evidence>
<dbReference type="SUPFAM" id="SSF140453">
    <property type="entry name" value="EsxAB dimer-like"/>
    <property type="match status" value="1"/>
</dbReference>
<dbReference type="EMBL" id="JBDZYD010000017">
    <property type="protein sequence ID" value="MEQ0564808.1"/>
    <property type="molecule type" value="Genomic_DNA"/>
</dbReference>
<evidence type="ECO:0000256" key="1">
    <source>
        <dbReference type="ARBA" id="ARBA00022737"/>
    </source>
</evidence>
<dbReference type="NCBIfam" id="TIGR03696">
    <property type="entry name" value="Rhs_assc_core"/>
    <property type="match status" value="1"/>
</dbReference>
<evidence type="ECO:0000259" key="4">
    <source>
        <dbReference type="Pfam" id="PF25023"/>
    </source>
</evidence>
<evidence type="ECO:0000313" key="6">
    <source>
        <dbReference type="Proteomes" id="UP001440984"/>
    </source>
</evidence>
<sequence length="1539" mass="166284">NPLVAETQDSTKAYSGVSLLESAADLKSAIESGDWASVALGAVGTALDALSMAMDPFGAILAAGVGWLMEHVGPLKEALNGLTGNADEIAAQAQTWANVATELGAIGVDLTGMVTADTATWTGNAADAYRQRAKDTVTLLETAQKGCEGASSGVKTAGEVVAAVRALVRDIIAELVGHLISWALQVVFTLGIGMTWVVPQVINAVVKTASKIADLVKRLVKALQALIPLLKRAGDLFSDAAKALRNIKPGKAAPAPKHTDINGNPKGIDTHGGKGGGDATTTSGAKTDPAGTKTDPPKADPPPKNDPPADTPPPPKADPGGGTSKSGTSQGDSSHTAPDDKRSVPDENKVCVSDPVDVATGEVILRQVDLTLPGDAGELVLSRTHLSSYRAGRWFGRSWTSTLDQRLEVGRDGVRFFSEDGMILRYPLPTGEEPVLPLAGPRHPLRRTAEGYRLSMGDRDLGFDGDGRVLPLTLIEQDGSRTTIEHAENGAPRLLRRDDGTEISVETGDGRIAALGVPGGAPVARFGYNRLGQLTQIAGFAGRPVNLDYDTADRIVGWQDRTGTWYRYVYDAEGRCVRTVGAERYLDSTFAYDTATRTTRHTDALGHTWTYRMNEAGRLVERTDPLGHTRRYSWTREDDLQSQTDELGRITFYGYENGVLTTVTRPDGSVVRLTPAGSGELELRAGDARAVVPAADPVAALPGVSTRLRVDGPADLLGGEPVLTAAARPGDRDPFGRPRLVHTASGGPSRLGWTAEGLLSWRTGPRGERESWRHDGEGRVVEYRDAAGRTTRRTYGPFGLPVEEIDAAGARTAYRYDAELRLVEVTNPRGLTWRYTYDPAGRLVEETDFDGRRLTYAYDAAGQLRRMTNGLGEVTEYRYDSLGNVVERRTAGGVTGYAYDALGQLEYAVNDGSVLQIVRDERGRVREETLNGLGVRWTYDAAAVRRTTLSGMDSEWRYDGDRPVSLGIAGHDIAFEYDEAGRETARTVDGEVVLRQVFDAGDRLAEQVITGLGRRAYTYSPDGRLTAIDDAQPVRFGFDPAGRVTEVRGPDGVEHFAYDAAGTLTSSPSGPRVYRGNTLVEAGGTHYGHDRQGRLTSRVRITPAGAEEWRFAWDELDRLSTVFAPDGSVWTYRYDPLGRRFAKRRWEPGPGGTLRQTAETWFVWSGAELVEEIEVTDDGRTRVLTWERHPDDGRPVVQVEQQGPGVRFHTVVTSPAGTPTELVGEHGTIDWQARTSFWGELLPSTAGTAPMPLAFPGQYRDTESGLHYNVYRYYDPRTGRYLSQDPLGLAAAPDPVGYVAQPHLESDPLGLVSSPCGKTGGAGAPDSPAGGGDAGKLPPGAKKPDGLAEFRDPDGKIRPHNMTDEQYAEFSKKWDEMMAPGKDKSWFWSGGHIKDSVQDPVTGTTITDSKYHGSIEVPAIDLAKKNGGNTLEGILKDNDIEMPKFADNHPNGEKVWKDASKALAHNAEGDVHIALPNTPGKSSGWPGMGDELGSRRPNNVFDMDEFPILRHNPKVNRVIAHDTDYPDAPPVVIWDRATR</sequence>
<gene>
    <name evidence="5" type="ORF">ABJI51_37510</name>
</gene>
<feature type="compositionally biased region" description="Low complexity" evidence="2">
    <location>
        <begin position="325"/>
        <end position="334"/>
    </location>
</feature>
<dbReference type="RefSeq" id="WP_348955897.1">
    <property type="nucleotide sequence ID" value="NZ_JBDZYD010000017.1"/>
</dbReference>
<organism evidence="5 6">
    <name type="scientific">Amycolatopsis melonis</name>
    <dbReference type="NCBI Taxonomy" id="3156488"/>
    <lineage>
        <taxon>Bacteria</taxon>
        <taxon>Bacillati</taxon>
        <taxon>Actinomycetota</taxon>
        <taxon>Actinomycetes</taxon>
        <taxon>Pseudonocardiales</taxon>
        <taxon>Pseudonocardiaceae</taxon>
        <taxon>Amycolatopsis</taxon>
    </lineage>
</organism>
<feature type="compositionally biased region" description="Basic and acidic residues" evidence="2">
    <location>
        <begin position="1342"/>
        <end position="1360"/>
    </location>
</feature>
<evidence type="ECO:0000313" key="5">
    <source>
        <dbReference type="EMBL" id="MEQ0564808.1"/>
    </source>
</evidence>
<dbReference type="InterPro" id="IPR036689">
    <property type="entry name" value="ESAT-6-like_sf"/>
</dbReference>
<accession>A0ABV0LR94</accession>
<feature type="compositionally biased region" description="Gly residues" evidence="2">
    <location>
        <begin position="1318"/>
        <end position="1334"/>
    </location>
</feature>
<dbReference type="NCBIfam" id="TIGR01643">
    <property type="entry name" value="YD_repeat_2x"/>
    <property type="match status" value="5"/>
</dbReference>
<feature type="compositionally biased region" description="Basic and acidic residues" evidence="2">
    <location>
        <begin position="337"/>
        <end position="348"/>
    </location>
</feature>
<feature type="domain" description="Teneurin-like YD-shell" evidence="4">
    <location>
        <begin position="1019"/>
        <end position="1285"/>
    </location>
</feature>
<dbReference type="Pfam" id="PF05593">
    <property type="entry name" value="RHS_repeat"/>
    <property type="match status" value="4"/>
</dbReference>
<dbReference type="InterPro" id="IPR045351">
    <property type="entry name" value="DUF6531"/>
</dbReference>
<name>A0ABV0LR94_9PSEU</name>
<keyword evidence="1" id="KW-0677">Repeat</keyword>
<keyword evidence="6" id="KW-1185">Reference proteome</keyword>
<dbReference type="PRINTS" id="PR00394">
    <property type="entry name" value="RHSPROTEIN"/>
</dbReference>
<dbReference type="InterPro" id="IPR056823">
    <property type="entry name" value="TEN-like_YD-shell"/>
</dbReference>
<dbReference type="InterPro" id="IPR022385">
    <property type="entry name" value="Rhs_assc_core"/>
</dbReference>
<evidence type="ECO:0000256" key="2">
    <source>
        <dbReference type="SAM" id="MobiDB-lite"/>
    </source>
</evidence>